<keyword evidence="3" id="KW-0808">Transferase</keyword>
<dbReference type="InterPro" id="IPR000917">
    <property type="entry name" value="Sulfatase_N"/>
</dbReference>
<dbReference type="Gene3D" id="3.40.720.10">
    <property type="entry name" value="Alkaline Phosphatase, subunit A"/>
    <property type="match status" value="1"/>
</dbReference>
<evidence type="ECO:0000256" key="3">
    <source>
        <dbReference type="ARBA" id="ARBA00022679"/>
    </source>
</evidence>
<feature type="domain" description="Sulfatase N-terminal" evidence="7">
    <location>
        <begin position="51"/>
        <end position="318"/>
    </location>
</feature>
<evidence type="ECO:0000256" key="4">
    <source>
        <dbReference type="ARBA" id="ARBA00022692"/>
    </source>
</evidence>
<dbReference type="PANTHER" id="PTHR30443:SF2">
    <property type="entry name" value="PHOSPHOETHANOLAMINE TRANSFERASE EPTC"/>
    <property type="match status" value="1"/>
</dbReference>
<keyword evidence="4" id="KW-0812">Transmembrane</keyword>
<protein>
    <recommendedName>
        <fullName evidence="7">Sulfatase N-terminal domain-containing protein</fullName>
    </recommendedName>
</protein>
<keyword evidence="5" id="KW-1133">Transmembrane helix</keyword>
<evidence type="ECO:0000256" key="2">
    <source>
        <dbReference type="ARBA" id="ARBA00022475"/>
    </source>
</evidence>
<name>A0A8J3CLD9_9BURK</name>
<evidence type="ECO:0000313" key="8">
    <source>
        <dbReference type="EMBL" id="GHA73324.1"/>
    </source>
</evidence>
<dbReference type="AlphaFoldDB" id="A0A8J3CLD9"/>
<gene>
    <name evidence="8" type="ORF">GCM10009007_12810</name>
</gene>
<dbReference type="RefSeq" id="WP_189493124.1">
    <property type="nucleotide sequence ID" value="NZ_BMZG01000006.1"/>
</dbReference>
<keyword evidence="6" id="KW-0472">Membrane</keyword>
<evidence type="ECO:0000256" key="6">
    <source>
        <dbReference type="ARBA" id="ARBA00023136"/>
    </source>
</evidence>
<keyword evidence="9" id="KW-1185">Reference proteome</keyword>
<evidence type="ECO:0000259" key="7">
    <source>
        <dbReference type="Pfam" id="PF00884"/>
    </source>
</evidence>
<reference evidence="8" key="2">
    <citation type="submission" date="2020-09" db="EMBL/GenBank/DDBJ databases">
        <authorList>
            <person name="Sun Q."/>
            <person name="Kim S."/>
        </authorList>
    </citation>
    <scope>NUCLEOTIDE SEQUENCE</scope>
    <source>
        <strain evidence="8">KCTC 32501</strain>
    </source>
</reference>
<dbReference type="GO" id="GO:0009244">
    <property type="term" value="P:lipopolysaccharide core region biosynthetic process"/>
    <property type="evidence" value="ECO:0007669"/>
    <property type="project" value="TreeGrafter"/>
</dbReference>
<dbReference type="InterPro" id="IPR040423">
    <property type="entry name" value="PEA_transferase"/>
</dbReference>
<dbReference type="GO" id="GO:0016776">
    <property type="term" value="F:phosphotransferase activity, phosphate group as acceptor"/>
    <property type="evidence" value="ECO:0007669"/>
    <property type="project" value="TreeGrafter"/>
</dbReference>
<accession>A0A8J3CLD9</accession>
<dbReference type="PANTHER" id="PTHR30443">
    <property type="entry name" value="INNER MEMBRANE PROTEIN"/>
    <property type="match status" value="1"/>
</dbReference>
<evidence type="ECO:0000313" key="9">
    <source>
        <dbReference type="Proteomes" id="UP000614287"/>
    </source>
</evidence>
<dbReference type="EMBL" id="BMZG01000006">
    <property type="protein sequence ID" value="GHA73324.1"/>
    <property type="molecule type" value="Genomic_DNA"/>
</dbReference>
<evidence type="ECO:0000256" key="1">
    <source>
        <dbReference type="ARBA" id="ARBA00004651"/>
    </source>
</evidence>
<dbReference type="InterPro" id="IPR017850">
    <property type="entry name" value="Alkaline_phosphatase_core_sf"/>
</dbReference>
<proteinExistence type="predicted"/>
<dbReference type="InterPro" id="IPR058130">
    <property type="entry name" value="PEA_transf_C"/>
</dbReference>
<dbReference type="Pfam" id="PF00884">
    <property type="entry name" value="Sulfatase"/>
    <property type="match status" value="1"/>
</dbReference>
<dbReference type="SUPFAM" id="SSF53649">
    <property type="entry name" value="Alkaline phosphatase-like"/>
    <property type="match status" value="1"/>
</dbReference>
<keyword evidence="2" id="KW-1003">Cell membrane</keyword>
<dbReference type="Proteomes" id="UP000614287">
    <property type="component" value="Unassembled WGS sequence"/>
</dbReference>
<comment type="subcellular location">
    <subcellularLocation>
        <location evidence="1">Cell membrane</location>
        <topology evidence="1">Multi-pass membrane protein</topology>
    </subcellularLocation>
</comment>
<reference evidence="8" key="1">
    <citation type="journal article" date="2014" name="Int. J. Syst. Evol. Microbiol.">
        <title>Complete genome sequence of Corynebacterium casei LMG S-19264T (=DSM 44701T), isolated from a smear-ripened cheese.</title>
        <authorList>
            <consortium name="US DOE Joint Genome Institute (JGI-PGF)"/>
            <person name="Walter F."/>
            <person name="Albersmeier A."/>
            <person name="Kalinowski J."/>
            <person name="Ruckert C."/>
        </authorList>
    </citation>
    <scope>NUCLEOTIDE SEQUENCE</scope>
    <source>
        <strain evidence="8">KCTC 32501</strain>
    </source>
</reference>
<dbReference type="GO" id="GO:0005886">
    <property type="term" value="C:plasma membrane"/>
    <property type="evidence" value="ECO:0007669"/>
    <property type="project" value="UniProtKB-SubCell"/>
</dbReference>
<organism evidence="8 9">
    <name type="scientific">Formosimonas limnophila</name>
    <dbReference type="NCBI Taxonomy" id="1384487"/>
    <lineage>
        <taxon>Bacteria</taxon>
        <taxon>Pseudomonadati</taxon>
        <taxon>Pseudomonadota</taxon>
        <taxon>Betaproteobacteria</taxon>
        <taxon>Burkholderiales</taxon>
        <taxon>Burkholderiaceae</taxon>
        <taxon>Formosimonas</taxon>
    </lineage>
</organism>
<dbReference type="CDD" id="cd16017">
    <property type="entry name" value="LptA"/>
    <property type="match status" value="1"/>
</dbReference>
<sequence length="361" mass="41229">MLRQEPFLRWIVVIARHQEAQAEIKQLQTMRQQIKASQKDWHVRLNDDKEKTVVLIIGESANKHNWGNYGYPRPTTLPLENTLSELSGHTVWFRNAASTAAFTLPSLQRALTPASKETPDKWKNTPDIFMLANAAGYQITWLSNQPSNDGWIATLGKSADKSVFINSGNWRDSSTTDLDLLPELDKHLSLPAAKKELIVLHLLGQHFHYQLRCPDNIKPYEGIDDDQVMQLMKSQGRSSAIRKTRNDYDNAVYCGSILLSDVLKDLVKKRENRDLSVVYFSDHGQEVGHSQNFAGHSEATSNGYDIPLFIWKNTVVTEKNIFHQEPFSLDDLDYLMHDVLNINSSFYKSNLNTQKSVIYLK</sequence>
<evidence type="ECO:0000256" key="5">
    <source>
        <dbReference type="ARBA" id="ARBA00022989"/>
    </source>
</evidence>
<comment type="caution">
    <text evidence="8">The sequence shown here is derived from an EMBL/GenBank/DDBJ whole genome shotgun (WGS) entry which is preliminary data.</text>
</comment>